<dbReference type="Gene3D" id="3.40.390.70">
    <property type="match status" value="1"/>
</dbReference>
<dbReference type="Pfam" id="PF10005">
    <property type="entry name" value="Zn_ribbon_DZR_6"/>
    <property type="match status" value="1"/>
</dbReference>
<evidence type="ECO:0000313" key="2">
    <source>
        <dbReference type="EMBL" id="SFZ91916.1"/>
    </source>
</evidence>
<protein>
    <recommendedName>
        <fullName evidence="1">Zinc-ribbon domain-containing protein</fullName>
    </recommendedName>
</protein>
<dbReference type="AlphaFoldDB" id="A0A1K2IHJ5"/>
<sequence length="342" mass="39757">MKVFKCPNCASTVFFENTQCVNCNNTLGYNVLTDEFAIPSTYNSNYKNNLKFCYNHKYSVCNWLVENDESNVFCKACELNRKVPNESDAENFKKWKKLEIAKHRLVYQLIKLNLPFQSKIKNNNAIAFDFLSDTNKNNLVTGHSDGVITILLSEADSVNREQLRKQMQEPYRTLVGHFRHEIGHYYWMLLFNNDSDLEDFRNIFGDEKQDYNLALKKYYNQGAPANWNLNFISKYASSHPWEDWAETWAHYLHIMDTLETGNAIGISFSKNQTQIQEFNTSTTPNPYKTDDFKVIFDASIVLTSAVNSLNRSMGLSDIYPFVVPNLVFKKLSFIHNLLKKNL</sequence>
<dbReference type="SUPFAM" id="SSF55486">
    <property type="entry name" value="Metalloproteases ('zincins'), catalytic domain"/>
    <property type="match status" value="1"/>
</dbReference>
<dbReference type="Pfam" id="PF15887">
    <property type="entry name" value="Peptidase_Mx"/>
    <property type="match status" value="1"/>
</dbReference>
<reference evidence="2 3" key="1">
    <citation type="submission" date="2016-10" db="EMBL/GenBank/DDBJ databases">
        <authorList>
            <person name="de Groot N.N."/>
        </authorList>
    </citation>
    <scope>NUCLEOTIDE SEQUENCE [LARGE SCALE GENOMIC DNA]</scope>
    <source>
        <strain evidence="2 3">DSM 18180</strain>
    </source>
</reference>
<dbReference type="InterPro" id="IPR011201">
    <property type="entry name" value="Zinc-ribbon_6_bact"/>
</dbReference>
<proteinExistence type="predicted"/>
<dbReference type="PIRSF" id="PIRSF012641">
    <property type="entry name" value="UCP012641"/>
    <property type="match status" value="1"/>
</dbReference>
<feature type="domain" description="Zinc-ribbon" evidence="1">
    <location>
        <begin position="3"/>
        <end position="87"/>
    </location>
</feature>
<evidence type="ECO:0000313" key="3">
    <source>
        <dbReference type="Proteomes" id="UP000182544"/>
    </source>
</evidence>
<name>A0A1K2IHJ5_9FLAO</name>
<gene>
    <name evidence="2" type="ORF">SAMN05428642_102427</name>
</gene>
<dbReference type="OrthoDB" id="256753at2"/>
<accession>A0A1K2IHJ5</accession>
<keyword evidence="3" id="KW-1185">Reference proteome</keyword>
<dbReference type="STRING" id="369401.SAMN05428642_102427"/>
<dbReference type="EMBL" id="FPKV01000002">
    <property type="protein sequence ID" value="SFZ91916.1"/>
    <property type="molecule type" value="Genomic_DNA"/>
</dbReference>
<organism evidence="2 3">
    <name type="scientific">Flaviramulus basaltis</name>
    <dbReference type="NCBI Taxonomy" id="369401"/>
    <lineage>
        <taxon>Bacteria</taxon>
        <taxon>Pseudomonadati</taxon>
        <taxon>Bacteroidota</taxon>
        <taxon>Flavobacteriia</taxon>
        <taxon>Flavobacteriales</taxon>
        <taxon>Flavobacteriaceae</taxon>
        <taxon>Flaviramulus</taxon>
    </lineage>
</organism>
<evidence type="ECO:0000259" key="1">
    <source>
        <dbReference type="Pfam" id="PF10005"/>
    </source>
</evidence>
<dbReference type="Proteomes" id="UP000182544">
    <property type="component" value="Unassembled WGS sequence"/>
</dbReference>
<dbReference type="InterPro" id="IPR031321">
    <property type="entry name" value="UCP012641"/>
</dbReference>
<dbReference type="RefSeq" id="WP_072401396.1">
    <property type="nucleotide sequence ID" value="NZ_FPKV01000002.1"/>
</dbReference>